<dbReference type="Proteomes" id="UP001596143">
    <property type="component" value="Unassembled WGS sequence"/>
</dbReference>
<dbReference type="InterPro" id="IPR002143">
    <property type="entry name" value="Ribosomal_uL1"/>
</dbReference>
<dbReference type="InterPro" id="IPR023673">
    <property type="entry name" value="Ribosomal_uL1_CS"/>
</dbReference>
<dbReference type="Gene3D" id="3.30.190.20">
    <property type="match status" value="1"/>
</dbReference>
<keyword evidence="6 9" id="KW-0689">Ribosomal protein</keyword>
<reference evidence="12" key="1">
    <citation type="journal article" date="2019" name="Int. J. Syst. Evol. Microbiol.">
        <title>The Global Catalogue of Microorganisms (GCM) 10K type strain sequencing project: providing services to taxonomists for standard genome sequencing and annotation.</title>
        <authorList>
            <consortium name="The Broad Institute Genomics Platform"/>
            <consortium name="The Broad Institute Genome Sequencing Center for Infectious Disease"/>
            <person name="Wu L."/>
            <person name="Ma J."/>
        </authorList>
    </citation>
    <scope>NUCLEOTIDE SEQUENCE [LARGE SCALE GENOMIC DNA]</scope>
    <source>
        <strain evidence="12">CGMCC 1.15790</strain>
    </source>
</reference>
<evidence type="ECO:0000256" key="4">
    <source>
        <dbReference type="ARBA" id="ARBA00022845"/>
    </source>
</evidence>
<dbReference type="PANTHER" id="PTHR36427:SF3">
    <property type="entry name" value="LARGE RIBOSOMAL SUBUNIT PROTEIN UL1M"/>
    <property type="match status" value="1"/>
</dbReference>
<dbReference type="PANTHER" id="PTHR36427">
    <property type="entry name" value="54S RIBOSOMAL PROTEIN L1, MITOCHONDRIAL"/>
    <property type="match status" value="1"/>
</dbReference>
<dbReference type="Pfam" id="PF00687">
    <property type="entry name" value="Ribosomal_L1"/>
    <property type="match status" value="1"/>
</dbReference>
<dbReference type="InterPro" id="IPR016095">
    <property type="entry name" value="Ribosomal_uL1_3-a/b-sand"/>
</dbReference>
<proteinExistence type="inferred from homology"/>
<dbReference type="GO" id="GO:0005840">
    <property type="term" value="C:ribosome"/>
    <property type="evidence" value="ECO:0007669"/>
    <property type="project" value="UniProtKB-KW"/>
</dbReference>
<evidence type="ECO:0000256" key="2">
    <source>
        <dbReference type="ARBA" id="ARBA00022491"/>
    </source>
</evidence>
<sequence>MGGLTDKTTTREEMKLAKRGKKYEDTIKLVDRKQQYSAEEALELVKKTSTASFDETVEIALRLGVDPRKNDQQIRGAVVLPHGTGKTKRVLVFAKGEKAQEAEAAGADFVGEEDLVAKVQEGWLDFDVVVATPDMMAQVGRLGKILGPKGMMPNPKTGTVTMDIKKAVEEIKAGKVEYRLDKAGNIHAPLGKVSFETSQLVENFNTIVDAVLKAKPAAAKGKFMKNVTVSSTMGPGIKVDVSQFSA</sequence>
<evidence type="ECO:0000256" key="7">
    <source>
        <dbReference type="ARBA" id="ARBA00023274"/>
    </source>
</evidence>
<dbReference type="CDD" id="cd00403">
    <property type="entry name" value="Ribosomal_L1"/>
    <property type="match status" value="1"/>
</dbReference>
<comment type="caution">
    <text evidence="11">The sequence shown here is derived from an EMBL/GenBank/DDBJ whole genome shotgun (WGS) entry which is preliminary data.</text>
</comment>
<evidence type="ECO:0000256" key="9">
    <source>
        <dbReference type="HAMAP-Rule" id="MF_01318"/>
    </source>
</evidence>
<keyword evidence="9" id="KW-0820">tRNA-binding</keyword>
<comment type="subunit">
    <text evidence="9">Part of the 50S ribosomal subunit.</text>
</comment>
<evidence type="ECO:0000256" key="6">
    <source>
        <dbReference type="ARBA" id="ARBA00022980"/>
    </source>
</evidence>
<name>A0ABW0UDD1_9BACI</name>
<organism evidence="11 12">
    <name type="scientific">Aliibacillus thermotolerans</name>
    <dbReference type="NCBI Taxonomy" id="1834418"/>
    <lineage>
        <taxon>Bacteria</taxon>
        <taxon>Bacillati</taxon>
        <taxon>Bacillota</taxon>
        <taxon>Bacilli</taxon>
        <taxon>Bacillales</taxon>
        <taxon>Bacillaceae</taxon>
        <taxon>Aliibacillus</taxon>
    </lineage>
</organism>
<evidence type="ECO:0000313" key="11">
    <source>
        <dbReference type="EMBL" id="MFC5629941.1"/>
    </source>
</evidence>
<protein>
    <recommendedName>
        <fullName evidence="8 9">Large ribosomal subunit protein uL1</fullName>
    </recommendedName>
</protein>
<keyword evidence="5 9" id="KW-0694">RNA-binding</keyword>
<dbReference type="InterPro" id="IPR005878">
    <property type="entry name" value="Ribosom_uL1_bac-type"/>
</dbReference>
<comment type="similarity">
    <text evidence="1 9 10">Belongs to the universal ribosomal protein uL1 family.</text>
</comment>
<evidence type="ECO:0000256" key="10">
    <source>
        <dbReference type="RuleBase" id="RU000659"/>
    </source>
</evidence>
<gene>
    <name evidence="9 11" type="primary">rplA</name>
    <name evidence="11" type="ORF">ACFPTR_13900</name>
</gene>
<evidence type="ECO:0000256" key="8">
    <source>
        <dbReference type="ARBA" id="ARBA00035241"/>
    </source>
</evidence>
<accession>A0ABW0UDD1</accession>
<dbReference type="RefSeq" id="WP_270895865.1">
    <property type="nucleotide sequence ID" value="NZ_JBHSPF010000073.1"/>
</dbReference>
<evidence type="ECO:0000256" key="5">
    <source>
        <dbReference type="ARBA" id="ARBA00022884"/>
    </source>
</evidence>
<evidence type="ECO:0000256" key="1">
    <source>
        <dbReference type="ARBA" id="ARBA00010531"/>
    </source>
</evidence>
<comment type="function">
    <text evidence="9">Binds directly to 23S rRNA. The L1 stalk is quite mobile in the ribosome, and is involved in E site tRNA release.</text>
</comment>
<evidence type="ECO:0000313" key="12">
    <source>
        <dbReference type="Proteomes" id="UP001596143"/>
    </source>
</evidence>
<dbReference type="InterPro" id="IPR023674">
    <property type="entry name" value="Ribosomal_uL1-like"/>
</dbReference>
<comment type="function">
    <text evidence="9">Protein L1 is also a translational repressor protein, it controls the translation of the L11 operon by binding to its mRNA.</text>
</comment>
<dbReference type="PROSITE" id="PS01199">
    <property type="entry name" value="RIBOSOMAL_L1"/>
    <property type="match status" value="1"/>
</dbReference>
<keyword evidence="12" id="KW-1185">Reference proteome</keyword>
<dbReference type="Gene3D" id="3.40.50.790">
    <property type="match status" value="1"/>
</dbReference>
<evidence type="ECO:0000256" key="3">
    <source>
        <dbReference type="ARBA" id="ARBA00022730"/>
    </source>
</evidence>
<dbReference type="SUPFAM" id="SSF56808">
    <property type="entry name" value="Ribosomal protein L1"/>
    <property type="match status" value="1"/>
</dbReference>
<dbReference type="PIRSF" id="PIRSF002155">
    <property type="entry name" value="Ribosomal_L1"/>
    <property type="match status" value="1"/>
</dbReference>
<keyword evidence="2 9" id="KW-0678">Repressor</keyword>
<dbReference type="HAMAP" id="MF_01318_B">
    <property type="entry name" value="Ribosomal_uL1_B"/>
    <property type="match status" value="1"/>
</dbReference>
<dbReference type="EMBL" id="JBHSPF010000073">
    <property type="protein sequence ID" value="MFC5629941.1"/>
    <property type="molecule type" value="Genomic_DNA"/>
</dbReference>
<keyword evidence="7 9" id="KW-0687">Ribonucleoprotein</keyword>
<keyword evidence="3 9" id="KW-0699">rRNA-binding</keyword>
<keyword evidence="4 9" id="KW-0810">Translation regulation</keyword>
<dbReference type="NCBIfam" id="TIGR01169">
    <property type="entry name" value="rplA_bact"/>
    <property type="match status" value="1"/>
</dbReference>
<dbReference type="InterPro" id="IPR028364">
    <property type="entry name" value="Ribosomal_uL1/biogenesis"/>
</dbReference>